<evidence type="ECO:0000313" key="2">
    <source>
        <dbReference type="EMBL" id="OAV93865.1"/>
    </source>
</evidence>
<organism evidence="2">
    <name type="scientific">Puccinia triticina (isolate 1-1 / race 1 (BBBD))</name>
    <name type="common">Brown leaf rust fungus</name>
    <dbReference type="NCBI Taxonomy" id="630390"/>
    <lineage>
        <taxon>Eukaryota</taxon>
        <taxon>Fungi</taxon>
        <taxon>Dikarya</taxon>
        <taxon>Basidiomycota</taxon>
        <taxon>Pucciniomycotina</taxon>
        <taxon>Pucciniomycetes</taxon>
        <taxon>Pucciniales</taxon>
        <taxon>Pucciniaceae</taxon>
        <taxon>Puccinia</taxon>
    </lineage>
</organism>
<keyword evidence="1" id="KW-0732">Signal</keyword>
<reference evidence="3" key="4">
    <citation type="submission" date="2025-05" db="UniProtKB">
        <authorList>
            <consortium name="EnsemblFungi"/>
        </authorList>
    </citation>
    <scope>IDENTIFICATION</scope>
    <source>
        <strain evidence="3">isolate 1-1 / race 1 (BBBD)</strain>
    </source>
</reference>
<protein>
    <recommendedName>
        <fullName evidence="5">Secreted protein</fullName>
    </recommendedName>
</protein>
<dbReference type="AlphaFoldDB" id="A0A180GMH0"/>
<dbReference type="Proteomes" id="UP000005240">
    <property type="component" value="Unassembled WGS sequence"/>
</dbReference>
<reference evidence="3 4" key="3">
    <citation type="journal article" date="2017" name="G3 (Bethesda)">
        <title>Comparative analysis highlights variable genome content of wheat rusts and divergence of the mating loci.</title>
        <authorList>
            <person name="Cuomo C.A."/>
            <person name="Bakkeren G."/>
            <person name="Khalil H.B."/>
            <person name="Panwar V."/>
            <person name="Joly D."/>
            <person name="Linning R."/>
            <person name="Sakthikumar S."/>
            <person name="Song X."/>
            <person name="Adiconis X."/>
            <person name="Fan L."/>
            <person name="Goldberg J.M."/>
            <person name="Levin J.Z."/>
            <person name="Young S."/>
            <person name="Zeng Q."/>
            <person name="Anikster Y."/>
            <person name="Bruce M."/>
            <person name="Wang M."/>
            <person name="Yin C."/>
            <person name="McCallum B."/>
            <person name="Szabo L.J."/>
            <person name="Hulbert S."/>
            <person name="Chen X."/>
            <person name="Fellers J.P."/>
        </authorList>
    </citation>
    <scope>NUCLEOTIDE SEQUENCE</scope>
    <source>
        <strain evidence="4">Isolate 1-1 / race 1 (BBBD)</strain>
        <strain evidence="3">isolate 1-1 / race 1 (BBBD)</strain>
    </source>
</reference>
<sequence>MYSARLLGGLMLAFSLVSISTASSQLYLTCDGVTIGNQPAFARACVSKDGKTYKSAEFCTADQNLACCLENQDLNAKNCKTRQLLTPGPMNDSTSCSGQKYNGLDASNLMCQSGSSFVPPGVRGVCPLDRKTVCCIAPPENKPFDQSQCFELKS</sequence>
<accession>A0A180GMH0</accession>
<evidence type="ECO:0000313" key="3">
    <source>
        <dbReference type="EnsemblFungi" id="PTTG_27188-t43_1-p1"/>
    </source>
</evidence>
<reference evidence="2" key="2">
    <citation type="submission" date="2016-05" db="EMBL/GenBank/DDBJ databases">
        <title>Comparative analysis highlights variable genome content of wheat rusts and divergence of the mating loci.</title>
        <authorList>
            <person name="Cuomo C.A."/>
            <person name="Bakkeren G."/>
            <person name="Szabo L."/>
            <person name="Khalil H."/>
            <person name="Joly D."/>
            <person name="Goldberg J."/>
            <person name="Young S."/>
            <person name="Zeng Q."/>
            <person name="Fellers J."/>
        </authorList>
    </citation>
    <scope>NUCLEOTIDE SEQUENCE [LARGE SCALE GENOMIC DNA]</scope>
    <source>
        <strain evidence="2">1-1 BBBD Race 1</strain>
    </source>
</reference>
<dbReference type="EMBL" id="ADAS02000046">
    <property type="protein sequence ID" value="OAV93865.1"/>
    <property type="molecule type" value="Genomic_DNA"/>
</dbReference>
<keyword evidence="4" id="KW-1185">Reference proteome</keyword>
<evidence type="ECO:0008006" key="5">
    <source>
        <dbReference type="Google" id="ProtNLM"/>
    </source>
</evidence>
<dbReference type="VEuPathDB" id="FungiDB:PTTG_27188"/>
<dbReference type="OrthoDB" id="10489060at2759"/>
<name>A0A180GMH0_PUCT1</name>
<feature type="signal peptide" evidence="1">
    <location>
        <begin position="1"/>
        <end position="22"/>
    </location>
</feature>
<gene>
    <name evidence="2" type="ORF">PTTG_27188</name>
</gene>
<reference evidence="2" key="1">
    <citation type="submission" date="2009-11" db="EMBL/GenBank/DDBJ databases">
        <authorList>
            <consortium name="The Broad Institute Genome Sequencing Platform"/>
            <person name="Ward D."/>
            <person name="Feldgarden M."/>
            <person name="Earl A."/>
            <person name="Young S.K."/>
            <person name="Zeng Q."/>
            <person name="Koehrsen M."/>
            <person name="Alvarado L."/>
            <person name="Berlin A."/>
            <person name="Bochicchio J."/>
            <person name="Borenstein D."/>
            <person name="Chapman S.B."/>
            <person name="Chen Z."/>
            <person name="Engels R."/>
            <person name="Freedman E."/>
            <person name="Gellesch M."/>
            <person name="Goldberg J."/>
            <person name="Griggs A."/>
            <person name="Gujja S."/>
            <person name="Heilman E."/>
            <person name="Heiman D."/>
            <person name="Hepburn T."/>
            <person name="Howarth C."/>
            <person name="Jen D."/>
            <person name="Larson L."/>
            <person name="Lewis B."/>
            <person name="Mehta T."/>
            <person name="Park D."/>
            <person name="Pearson M."/>
            <person name="Roberts A."/>
            <person name="Saif S."/>
            <person name="Shea T."/>
            <person name="Shenoy N."/>
            <person name="Sisk P."/>
            <person name="Stolte C."/>
            <person name="Sykes S."/>
            <person name="Thomson T."/>
            <person name="Walk T."/>
            <person name="White J."/>
            <person name="Yandava C."/>
            <person name="Izard J."/>
            <person name="Baranova O.V."/>
            <person name="Blanton J.M."/>
            <person name="Tanner A.C."/>
            <person name="Dewhirst F.E."/>
            <person name="Haas B."/>
            <person name="Nusbaum C."/>
            <person name="Birren B."/>
        </authorList>
    </citation>
    <scope>NUCLEOTIDE SEQUENCE [LARGE SCALE GENOMIC DNA]</scope>
    <source>
        <strain evidence="2">1-1 BBBD Race 1</strain>
    </source>
</reference>
<proteinExistence type="predicted"/>
<evidence type="ECO:0000313" key="4">
    <source>
        <dbReference type="Proteomes" id="UP000005240"/>
    </source>
</evidence>
<evidence type="ECO:0000256" key="1">
    <source>
        <dbReference type="SAM" id="SignalP"/>
    </source>
</evidence>
<feature type="chain" id="PRO_5008110067" description="Secreted protein" evidence="1">
    <location>
        <begin position="23"/>
        <end position="154"/>
    </location>
</feature>
<dbReference type="EnsemblFungi" id="PTTG_27188-t43_1">
    <property type="protein sequence ID" value="PTTG_27188-t43_1-p1"/>
    <property type="gene ID" value="PTTG_27188"/>
</dbReference>